<dbReference type="InterPro" id="IPR038058">
    <property type="entry name" value="PhnH-like_sp"/>
</dbReference>
<dbReference type="OrthoDB" id="9814509at2"/>
<dbReference type="Pfam" id="PF05845">
    <property type="entry name" value="PhnH"/>
    <property type="match status" value="1"/>
</dbReference>
<dbReference type="RefSeq" id="WP_106227140.1">
    <property type="nucleotide sequence ID" value="NZ_PVTV01000012.1"/>
</dbReference>
<evidence type="ECO:0000313" key="1">
    <source>
        <dbReference type="EMBL" id="PRY98430.1"/>
    </source>
</evidence>
<organism evidence="1 2">
    <name type="scientific">Jezberella montanilacus</name>
    <dbReference type="NCBI Taxonomy" id="323426"/>
    <lineage>
        <taxon>Bacteria</taxon>
        <taxon>Pseudomonadati</taxon>
        <taxon>Pseudomonadota</taxon>
        <taxon>Betaproteobacteria</taxon>
        <taxon>Burkholderiales</taxon>
        <taxon>Alcaligenaceae</taxon>
        <taxon>Jezberella</taxon>
    </lineage>
</organism>
<accession>A0A2T0XHS1</accession>
<dbReference type="PIRSF" id="PIRSF020680">
    <property type="entry name" value="PhnH"/>
    <property type="match status" value="1"/>
</dbReference>
<dbReference type="GO" id="GO:0019634">
    <property type="term" value="P:organic phosphonate metabolic process"/>
    <property type="evidence" value="ECO:0007669"/>
    <property type="project" value="InterPro"/>
</dbReference>
<proteinExistence type="predicted"/>
<dbReference type="InterPro" id="IPR008772">
    <property type="entry name" value="Phosphonate_metab_PhnH"/>
</dbReference>
<dbReference type="AlphaFoldDB" id="A0A2T0XHS1"/>
<dbReference type="Proteomes" id="UP000238308">
    <property type="component" value="Unassembled WGS sequence"/>
</dbReference>
<comment type="caution">
    <text evidence="1">The sequence shown here is derived from an EMBL/GenBank/DDBJ whole genome shotgun (WGS) entry which is preliminary data.</text>
</comment>
<evidence type="ECO:0000313" key="2">
    <source>
        <dbReference type="Proteomes" id="UP000238308"/>
    </source>
</evidence>
<dbReference type="NCBIfam" id="TIGR03292">
    <property type="entry name" value="PhnH_redo"/>
    <property type="match status" value="1"/>
</dbReference>
<gene>
    <name evidence="1" type="ORF">BCM14_1258</name>
</gene>
<dbReference type="Gene3D" id="3.40.50.11310">
    <property type="entry name" value="Bacterial phosphonate metabolism protein PhnH"/>
    <property type="match status" value="1"/>
</dbReference>
<keyword evidence="2" id="KW-1185">Reference proteome</keyword>
<reference evidence="1 2" key="1">
    <citation type="submission" date="2018-03" db="EMBL/GenBank/DDBJ databases">
        <title>Genomic Encyclopedia of Type Strains, Phase III (KMG-III): the genomes of soil and plant-associated and newly described type strains.</title>
        <authorList>
            <person name="Whitman W."/>
        </authorList>
    </citation>
    <scope>NUCLEOTIDE SEQUENCE [LARGE SCALE GENOMIC DNA]</scope>
    <source>
        <strain evidence="1 2">MWH-P2sevCIIIb</strain>
    </source>
</reference>
<dbReference type="EMBL" id="PVTV01000012">
    <property type="protein sequence ID" value="PRY98430.1"/>
    <property type="molecule type" value="Genomic_DNA"/>
</dbReference>
<dbReference type="SUPFAM" id="SSF159709">
    <property type="entry name" value="PhnH-like"/>
    <property type="match status" value="1"/>
</dbReference>
<sequence>MNTVDLEEIGAGFSNESIGSQQVFRAVLEALSRPGLPVALTHDAEVPPQGHASSAALLLALLDPDCQLWLSPSLLASTAPTWLRFHTGCVVVDDPSVANFLWFHQDDALIDFSQFSLGTESYPDHSATVVVDMAEQPETASRRPALLLAGPGIKDQIELALDGLKDESFETLLNGIKANRLSFPRGVDVLLTKPTQITGLARTTFLLTEQGVKPCM</sequence>
<protein>
    <submittedName>
        <fullName evidence="1">Alpha-D-ribose 1-methylphosphonate 5-triphosphate synthase subunit PhnH</fullName>
    </submittedName>
</protein>
<name>A0A2T0XHS1_9BURK</name>